<dbReference type="Proteomes" id="UP000515129">
    <property type="component" value="Chromosome 26"/>
</dbReference>
<evidence type="ECO:0000256" key="6">
    <source>
        <dbReference type="SAM" id="Phobius"/>
    </source>
</evidence>
<name>A0A6P6JLF3_CARAU</name>
<keyword evidence="3 6" id="KW-0472">Membrane</keyword>
<feature type="transmembrane region" description="Helical" evidence="6">
    <location>
        <begin position="258"/>
        <end position="280"/>
    </location>
</feature>
<keyword evidence="4" id="KW-0325">Glycoprotein</keyword>
<evidence type="ECO:0000313" key="9">
    <source>
        <dbReference type="RefSeq" id="XP_026060538.1"/>
    </source>
</evidence>
<dbReference type="AlphaFoldDB" id="A0A6P6JLF3"/>
<accession>A0A6P6JLF3</accession>
<evidence type="ECO:0000256" key="3">
    <source>
        <dbReference type="ARBA" id="ARBA00023136"/>
    </source>
</evidence>
<evidence type="ECO:0000256" key="2">
    <source>
        <dbReference type="ARBA" id="ARBA00022729"/>
    </source>
</evidence>
<feature type="region of interest" description="Disordered" evidence="5">
    <location>
        <begin position="326"/>
        <end position="353"/>
    </location>
</feature>
<organism evidence="8 9">
    <name type="scientific">Carassius auratus</name>
    <name type="common">Goldfish</name>
    <dbReference type="NCBI Taxonomy" id="7957"/>
    <lineage>
        <taxon>Eukaryota</taxon>
        <taxon>Metazoa</taxon>
        <taxon>Chordata</taxon>
        <taxon>Craniata</taxon>
        <taxon>Vertebrata</taxon>
        <taxon>Euteleostomi</taxon>
        <taxon>Actinopterygii</taxon>
        <taxon>Neopterygii</taxon>
        <taxon>Teleostei</taxon>
        <taxon>Ostariophysi</taxon>
        <taxon>Cypriniformes</taxon>
        <taxon>Cyprinidae</taxon>
        <taxon>Cyprininae</taxon>
        <taxon>Carassius</taxon>
    </lineage>
</organism>
<feature type="region of interest" description="Disordered" evidence="5">
    <location>
        <begin position="203"/>
        <end position="249"/>
    </location>
</feature>
<dbReference type="InterPro" id="IPR036179">
    <property type="entry name" value="Ig-like_dom_sf"/>
</dbReference>
<evidence type="ECO:0000256" key="1">
    <source>
        <dbReference type="ARBA" id="ARBA00004370"/>
    </source>
</evidence>
<evidence type="ECO:0000313" key="8">
    <source>
        <dbReference type="Proteomes" id="UP000515129"/>
    </source>
</evidence>
<evidence type="ECO:0000256" key="5">
    <source>
        <dbReference type="SAM" id="MobiDB-lite"/>
    </source>
</evidence>
<dbReference type="InterPro" id="IPR015631">
    <property type="entry name" value="CD2/SLAM_rcpt"/>
</dbReference>
<dbReference type="GeneID" id="113044619"/>
<comment type="subcellular location">
    <subcellularLocation>
        <location evidence="1">Membrane</location>
    </subcellularLocation>
</comment>
<dbReference type="RefSeq" id="XP_026060538.1">
    <property type="nucleotide sequence ID" value="XM_026204753.1"/>
</dbReference>
<keyword evidence="2 7" id="KW-0732">Signal</keyword>
<evidence type="ECO:0000256" key="7">
    <source>
        <dbReference type="SAM" id="SignalP"/>
    </source>
</evidence>
<sequence length="353" mass="39642">MYPLKYSTTVICALFITIGAASVEEEKVYGEVGRSVSFGATRIDPLVSSIIWKQRNGASVVKAIEWDEVDDGVSAPNLRFRDITTLNETTGEITITNLTVEHSGLYTIDINSKEQEQKFMLEVLPPVPKPVIKIEKNEVNPDAVYLICEYSETIIWKNSTGGTLQGSPHYPNGELITVEKQGNPDFFYTCTLENAVSERTSDPVYERDLFEDKDEDKQLEEGEAKQNDEDKQLEEGEAKQNDTQLEKGAAKRNDGGSLWIVSVKILILILAPIIVFVIMYKFWPTFHKIVHDNFKDTPCIGAILKRLDGKNKDYSLPPHLVITAETNMNGDTQPDGEPNVQHLKEDGEDETEK</sequence>
<keyword evidence="8" id="KW-1185">Reference proteome</keyword>
<dbReference type="InterPro" id="IPR013783">
    <property type="entry name" value="Ig-like_fold"/>
</dbReference>
<dbReference type="PANTHER" id="PTHR12080">
    <property type="entry name" value="SIGNALING LYMPHOCYTIC ACTIVATION MOLECULE"/>
    <property type="match status" value="1"/>
</dbReference>
<feature type="signal peptide" evidence="7">
    <location>
        <begin position="1"/>
        <end position="23"/>
    </location>
</feature>
<evidence type="ECO:0000256" key="4">
    <source>
        <dbReference type="ARBA" id="ARBA00023180"/>
    </source>
</evidence>
<dbReference type="SUPFAM" id="SSF48726">
    <property type="entry name" value="Immunoglobulin"/>
    <property type="match status" value="1"/>
</dbReference>
<feature type="chain" id="PRO_5028109610" evidence="7">
    <location>
        <begin position="24"/>
        <end position="353"/>
    </location>
</feature>
<keyword evidence="6" id="KW-1133">Transmembrane helix</keyword>
<dbReference type="Gene3D" id="2.60.40.10">
    <property type="entry name" value="Immunoglobulins"/>
    <property type="match status" value="1"/>
</dbReference>
<dbReference type="GO" id="GO:0016020">
    <property type="term" value="C:membrane"/>
    <property type="evidence" value="ECO:0007669"/>
    <property type="project" value="UniProtKB-SubCell"/>
</dbReference>
<keyword evidence="6" id="KW-0812">Transmembrane</keyword>
<dbReference type="OrthoDB" id="8963023at2759"/>
<reference evidence="9" key="1">
    <citation type="submission" date="2025-08" db="UniProtKB">
        <authorList>
            <consortium name="RefSeq"/>
        </authorList>
    </citation>
    <scope>IDENTIFICATION</scope>
    <source>
        <strain evidence="9">Wakin</strain>
        <tissue evidence="9">Muscle</tissue>
    </source>
</reference>
<gene>
    <name evidence="9" type="primary">LOC113044619</name>
</gene>
<dbReference type="KEGG" id="caua:113044619"/>
<protein>
    <submittedName>
        <fullName evidence="9">Uncharacterized protein LOC113044619 isoform X1</fullName>
    </submittedName>
</protein>
<proteinExistence type="predicted"/>
<dbReference type="PANTHER" id="PTHR12080:SF48">
    <property type="entry name" value="IMMUNOGLOBULIN SUBTYPE DOMAIN-CONTAINING PROTEIN"/>
    <property type="match status" value="1"/>
</dbReference>